<evidence type="ECO:0000313" key="1">
    <source>
        <dbReference type="EMBL" id="VDD13433.1"/>
    </source>
</evidence>
<evidence type="ECO:0008006" key="2">
    <source>
        <dbReference type="Google" id="ProtNLM"/>
    </source>
</evidence>
<accession>A0A3P6C5D3</accession>
<name>A0A3P6C5D3_BRAOL</name>
<reference evidence="1" key="1">
    <citation type="submission" date="2018-11" db="EMBL/GenBank/DDBJ databases">
        <authorList>
            <consortium name="Genoscope - CEA"/>
            <person name="William W."/>
        </authorList>
    </citation>
    <scope>NUCLEOTIDE SEQUENCE</scope>
</reference>
<organism evidence="1">
    <name type="scientific">Brassica oleracea</name>
    <name type="common">Wild cabbage</name>
    <dbReference type="NCBI Taxonomy" id="3712"/>
    <lineage>
        <taxon>Eukaryota</taxon>
        <taxon>Viridiplantae</taxon>
        <taxon>Streptophyta</taxon>
        <taxon>Embryophyta</taxon>
        <taxon>Tracheophyta</taxon>
        <taxon>Spermatophyta</taxon>
        <taxon>Magnoliopsida</taxon>
        <taxon>eudicotyledons</taxon>
        <taxon>Gunneridae</taxon>
        <taxon>Pentapetalae</taxon>
        <taxon>rosids</taxon>
        <taxon>malvids</taxon>
        <taxon>Brassicales</taxon>
        <taxon>Brassicaceae</taxon>
        <taxon>Brassiceae</taxon>
        <taxon>Brassica</taxon>
    </lineage>
</organism>
<gene>
    <name evidence="1" type="ORF">BOLC4T27151H</name>
</gene>
<protein>
    <recommendedName>
        <fullName evidence="2">Reverse transcriptase zinc-binding domain-containing protein</fullName>
    </recommendedName>
</protein>
<proteinExistence type="predicted"/>
<sequence length="90" mass="9868">MQGRTNFVDYGGTIYSCICKIAGEMSSQVVMCGTVFDWIKQVVGNGKTCYFWSSKWSPFGNISKNLRGESSHTTGIPATTTLAEIWESGN</sequence>
<dbReference type="EMBL" id="LR031873">
    <property type="protein sequence ID" value="VDD13433.1"/>
    <property type="molecule type" value="Genomic_DNA"/>
</dbReference>
<dbReference type="AlphaFoldDB" id="A0A3P6C5D3"/>